<comment type="caution">
    <text evidence="2">The sequence shown here is derived from an EMBL/GenBank/DDBJ whole genome shotgun (WGS) entry which is preliminary data.</text>
</comment>
<reference evidence="2" key="2">
    <citation type="submission" date="2020-09" db="EMBL/GenBank/DDBJ databases">
        <authorList>
            <person name="Sun Q."/>
            <person name="Ohkuma M."/>
        </authorList>
    </citation>
    <scope>NUCLEOTIDE SEQUENCE</scope>
    <source>
        <strain evidence="2">JCM 13306</strain>
    </source>
</reference>
<protein>
    <recommendedName>
        <fullName evidence="1">HTH cro/C1-type domain-containing protein</fullName>
    </recommendedName>
</protein>
<dbReference type="Proteomes" id="UP000623958">
    <property type="component" value="Unassembled WGS sequence"/>
</dbReference>
<dbReference type="GO" id="GO:0003677">
    <property type="term" value="F:DNA binding"/>
    <property type="evidence" value="ECO:0007669"/>
    <property type="project" value="InterPro"/>
</dbReference>
<accession>A0A919F7T3</accession>
<reference evidence="2" key="1">
    <citation type="journal article" date="2014" name="Int. J. Syst. Evol. Microbiol.">
        <title>Complete genome sequence of Corynebacterium casei LMG S-19264T (=DSM 44701T), isolated from a smear-ripened cheese.</title>
        <authorList>
            <consortium name="US DOE Joint Genome Institute (JGI-PGF)"/>
            <person name="Walter F."/>
            <person name="Albersmeier A."/>
            <person name="Kalinowski J."/>
            <person name="Ruckert C."/>
        </authorList>
    </citation>
    <scope>NUCLEOTIDE SEQUENCE</scope>
    <source>
        <strain evidence="2">JCM 13306</strain>
    </source>
</reference>
<dbReference type="EMBL" id="BNBA01000010">
    <property type="protein sequence ID" value="GHH52119.1"/>
    <property type="molecule type" value="Genomic_DNA"/>
</dbReference>
<sequence length="132" mass="14167">MRMSKATERLAVPAEAALQIGEELDAWRRKQGMTQRELKQIAQVSQGQISRILAGKFSYADPPVLRLCAAAGINWSGRAPAIAKQALHRRLHAELDSCWDGSEAGAEALIGLLRAASRIGPGRPATRVGAAE</sequence>
<keyword evidence="3" id="KW-1185">Reference proteome</keyword>
<dbReference type="AlphaFoldDB" id="A0A919F7T3"/>
<dbReference type="CDD" id="cd00093">
    <property type="entry name" value="HTH_XRE"/>
    <property type="match status" value="1"/>
</dbReference>
<evidence type="ECO:0000313" key="3">
    <source>
        <dbReference type="Proteomes" id="UP000623958"/>
    </source>
</evidence>
<dbReference type="InterPro" id="IPR010982">
    <property type="entry name" value="Lambda_DNA-bd_dom_sf"/>
</dbReference>
<dbReference type="Pfam" id="PF01381">
    <property type="entry name" value="HTH_3"/>
    <property type="match status" value="1"/>
</dbReference>
<dbReference type="SUPFAM" id="SSF47413">
    <property type="entry name" value="lambda repressor-like DNA-binding domains"/>
    <property type="match status" value="1"/>
</dbReference>
<organism evidence="2 3">
    <name type="scientific">Xanthomonas boreopolis</name>
    <dbReference type="NCBI Taxonomy" id="86183"/>
    <lineage>
        <taxon>Bacteria</taxon>
        <taxon>Pseudomonadati</taxon>
        <taxon>Pseudomonadota</taxon>
        <taxon>Gammaproteobacteria</taxon>
        <taxon>Lysobacterales</taxon>
        <taxon>Lysobacteraceae</taxon>
        <taxon>Xanthomonas</taxon>
    </lineage>
</organism>
<feature type="domain" description="HTH cro/C1-type" evidence="1">
    <location>
        <begin position="26"/>
        <end position="62"/>
    </location>
</feature>
<proteinExistence type="predicted"/>
<evidence type="ECO:0000259" key="1">
    <source>
        <dbReference type="Pfam" id="PF01381"/>
    </source>
</evidence>
<name>A0A919F7T3_9XANT</name>
<dbReference type="Gene3D" id="1.10.260.40">
    <property type="entry name" value="lambda repressor-like DNA-binding domains"/>
    <property type="match status" value="1"/>
</dbReference>
<evidence type="ECO:0000313" key="2">
    <source>
        <dbReference type="EMBL" id="GHH52119.1"/>
    </source>
</evidence>
<gene>
    <name evidence="2" type="ORF">GCM10009090_15280</name>
</gene>
<dbReference type="InterPro" id="IPR001387">
    <property type="entry name" value="Cro/C1-type_HTH"/>
</dbReference>